<dbReference type="InterPro" id="IPR009351">
    <property type="entry name" value="AlkZ-like"/>
</dbReference>
<dbReference type="eggNOG" id="COG3214">
    <property type="taxonomic scope" value="Bacteria"/>
</dbReference>
<dbReference type="KEGG" id="smen:SAMEA4412692_2161"/>
<protein>
    <recommendedName>
        <fullName evidence="3">Winged helix DNA-binding domain-containing protein</fullName>
    </recommendedName>
</protein>
<evidence type="ECO:0008006" key="3">
    <source>
        <dbReference type="Google" id="ProtNLM"/>
    </source>
</evidence>
<name>A0A239T011_9STRE</name>
<dbReference type="EMBL" id="LT906439">
    <property type="protein sequence ID" value="SNU91115.1"/>
    <property type="molecule type" value="Genomic_DNA"/>
</dbReference>
<dbReference type="RefSeq" id="WP_018374137.1">
    <property type="nucleotide sequence ID" value="NZ_LT906439.1"/>
</dbReference>
<evidence type="ECO:0000313" key="1">
    <source>
        <dbReference type="EMBL" id="SNU91115.1"/>
    </source>
</evidence>
<dbReference type="Pfam" id="PF06224">
    <property type="entry name" value="AlkZ-like"/>
    <property type="match status" value="1"/>
</dbReference>
<dbReference type="PANTHER" id="PTHR38479:SF2">
    <property type="entry name" value="WINGED HELIX DNA-BINDING DOMAIN-CONTAINING PROTEIN"/>
    <property type="match status" value="1"/>
</dbReference>
<dbReference type="Proteomes" id="UP000215185">
    <property type="component" value="Chromosome 1"/>
</dbReference>
<keyword evidence="2" id="KW-1185">Reference proteome</keyword>
<organism evidence="1 2">
    <name type="scientific">Streptococcus merionis</name>
    <dbReference type="NCBI Taxonomy" id="400065"/>
    <lineage>
        <taxon>Bacteria</taxon>
        <taxon>Bacillati</taxon>
        <taxon>Bacillota</taxon>
        <taxon>Bacilli</taxon>
        <taxon>Lactobacillales</taxon>
        <taxon>Streptococcaceae</taxon>
        <taxon>Streptococcus</taxon>
    </lineage>
</organism>
<dbReference type="PANTHER" id="PTHR38479">
    <property type="entry name" value="LMO0824 PROTEIN"/>
    <property type="match status" value="1"/>
</dbReference>
<accession>A0A239T011</accession>
<reference evidence="1 2" key="1">
    <citation type="submission" date="2017-06" db="EMBL/GenBank/DDBJ databases">
        <authorList>
            <consortium name="Pathogen Informatics"/>
        </authorList>
    </citation>
    <scope>NUCLEOTIDE SEQUENCE [LARGE SCALE GENOMIC DNA]</scope>
    <source>
        <strain evidence="1 2">NCTC13788</strain>
    </source>
</reference>
<evidence type="ECO:0000313" key="2">
    <source>
        <dbReference type="Proteomes" id="UP000215185"/>
    </source>
</evidence>
<dbReference type="STRING" id="1123308.GCA_000380085_01605"/>
<dbReference type="AlphaFoldDB" id="A0A239T011"/>
<sequence>MKIVNQTDILAQRFYNQGFVNPYEDVESLLMAALGVQSQYINHGLFNLSTRLLLRKNDKVTKSIKSAILAWGQRQTYHFYDKATWLKMASYLSEERIWVEKYFEEEGLNLDSALVELQKMLVHPQTRSQLAQAYGDRWAQLFTWSALFLQASRTGQLYQQLLAHDRLVIWENQILQKPAEVSKDLLESYFAFYGPATLADAAHFFGIKQDQIDKEDLAGLYQLTDHNKVYYVTDWHENITIPEVLVLGKFDPLLVAYRHKSVLIPAEAQPLVWKKGGQISALVLIKGKLRATWTMAHQNQGIRFVVTSPKPLALKHQATVRRTFKDYARWLDKAVSQVLFEVVK</sequence>
<dbReference type="OrthoDB" id="57247at2"/>
<gene>
    <name evidence="1" type="ORF">SAMEA4412692_02161</name>
</gene>
<proteinExistence type="predicted"/>